<dbReference type="Proteomes" id="UP001152749">
    <property type="component" value="Chromosome"/>
</dbReference>
<organism evidence="3 4">
    <name type="scientific">Flavobacterium collinsii</name>
    <dbReference type="NCBI Taxonomy" id="1114861"/>
    <lineage>
        <taxon>Bacteria</taxon>
        <taxon>Pseudomonadati</taxon>
        <taxon>Bacteroidota</taxon>
        <taxon>Flavobacteriia</taxon>
        <taxon>Flavobacteriales</taxon>
        <taxon>Flavobacteriaceae</taxon>
        <taxon>Flavobacterium</taxon>
    </lineage>
</organism>
<proteinExistence type="predicted"/>
<evidence type="ECO:0000313" key="3">
    <source>
        <dbReference type="EMBL" id="CAI2765503.1"/>
    </source>
</evidence>
<protein>
    <submittedName>
        <fullName evidence="3">Cytochrome c family protein</fullName>
    </submittedName>
</protein>
<keyword evidence="2" id="KW-1133">Transmembrane helix</keyword>
<name>A0A9W4TEJ9_9FLAO</name>
<keyword evidence="2" id="KW-0472">Membrane</keyword>
<dbReference type="AlphaFoldDB" id="A0A9W4TEJ9"/>
<sequence length="501" mass="55989">MNNHTNQKQNKTMKKKQIIIALLLVAIAASLGLFFYYKNNDKAMDGVYSTNAAPDSCECETSWFPHEQTPAPKEGDGSPFDSDNTTNCDFHQWSWQKFLWLTKPLPSGNPFFIDSLDIVSPFMEDVAPELGIKLTLSSINQAGFKGVLLSNPKFNKVADTVYYSIHVNKLLKDKAISAASLINNGKLPVSNSEIFPVGALELKVSWISIDAIVKEQQKDYFTTTAAVKNSKGQYVKKTMALLGMHVVGIVKNHPEFIWATFEHKDMAPVYDKKNNLVTSATEKLFYEKGTEKDINGIRWLRGATSPVLPNKAFILYEYGVPKDLNTGDFMATSQKEPANFNNIENINKCVDSKLKDVFRNYFYNGSVWLDFDGVSPEDQVKTLVTKNISSAIPGALARGSVNLANITMETYTQTFQDDIHKINSGTLVSCFYCHQASNSDKTRPGKSPLFLSHLFADYLQFTKPAGTAKNANVLGISRERRIQEIDAAKMDQLEEFIKATK</sequence>
<gene>
    <name evidence="3" type="ORF">TRV642_0431</name>
</gene>
<feature type="transmembrane region" description="Helical" evidence="2">
    <location>
        <begin position="18"/>
        <end position="37"/>
    </location>
</feature>
<evidence type="ECO:0000256" key="1">
    <source>
        <dbReference type="SAM" id="MobiDB-lite"/>
    </source>
</evidence>
<feature type="region of interest" description="Disordered" evidence="1">
    <location>
        <begin position="63"/>
        <end position="82"/>
    </location>
</feature>
<accession>A0A9W4TEJ9</accession>
<evidence type="ECO:0000256" key="2">
    <source>
        <dbReference type="SAM" id="Phobius"/>
    </source>
</evidence>
<dbReference type="KEGG" id="fcs:TRV642_0431"/>
<dbReference type="EMBL" id="OX336425">
    <property type="protein sequence ID" value="CAI2765503.1"/>
    <property type="molecule type" value="Genomic_DNA"/>
</dbReference>
<evidence type="ECO:0000313" key="4">
    <source>
        <dbReference type="Proteomes" id="UP001152749"/>
    </source>
</evidence>
<keyword evidence="2" id="KW-0812">Transmembrane</keyword>
<reference evidence="3" key="1">
    <citation type="submission" date="2022-09" db="EMBL/GenBank/DDBJ databases">
        <authorList>
            <person name="Duchaud E."/>
        </authorList>
    </citation>
    <scope>NUCLEOTIDE SEQUENCE</scope>
    <source>
        <strain evidence="3">TRV642</strain>
    </source>
</reference>